<organism evidence="3 5">
    <name type="scientific">Hortaea werneckii</name>
    <name type="common">Black yeast</name>
    <name type="synonym">Cladosporium werneckii</name>
    <dbReference type="NCBI Taxonomy" id="91943"/>
    <lineage>
        <taxon>Eukaryota</taxon>
        <taxon>Fungi</taxon>
        <taxon>Dikarya</taxon>
        <taxon>Ascomycota</taxon>
        <taxon>Pezizomycotina</taxon>
        <taxon>Dothideomycetes</taxon>
        <taxon>Dothideomycetidae</taxon>
        <taxon>Mycosphaerellales</taxon>
        <taxon>Teratosphaeriaceae</taxon>
        <taxon>Hortaea</taxon>
    </lineage>
</organism>
<comment type="caution">
    <text evidence="3">The sequence shown here is derived from an EMBL/GenBank/DDBJ whole genome shotgun (WGS) entry which is preliminary data.</text>
</comment>
<dbReference type="InterPro" id="IPR010730">
    <property type="entry name" value="HET"/>
</dbReference>
<reference evidence="5 6" key="1">
    <citation type="journal article" date="2018" name="BMC Genomics">
        <title>Genomic evidence for intraspecific hybridization in a clonal and extremely halotolerant yeast.</title>
        <authorList>
            <person name="Gostincar C."/>
            <person name="Stajich J.E."/>
            <person name="Zupancic J."/>
            <person name="Zalar P."/>
            <person name="Gunde-Cimerman N."/>
        </authorList>
    </citation>
    <scope>NUCLEOTIDE SEQUENCE [LARGE SCALE GENOMIC DNA]</scope>
    <source>
        <strain evidence="4 6">EXF-6651</strain>
        <strain evidence="3 5">EXF-6669</strain>
    </source>
</reference>
<dbReference type="OrthoDB" id="2157530at2759"/>
<dbReference type="InterPro" id="IPR052895">
    <property type="entry name" value="HetReg/Transcr_Mod"/>
</dbReference>
<dbReference type="VEuPathDB" id="FungiDB:BTJ68_04498"/>
<accession>A0A3M7A5U0</accession>
<proteinExistence type="predicted"/>
<dbReference type="Proteomes" id="UP000271337">
    <property type="component" value="Unassembled WGS sequence"/>
</dbReference>
<sequence>MIHEPLLEDGSKIRLLTLRNRQVREQYDRAEQRERDSELTCDLDNFSFNPPTPGNERRRSLAAHGAILPGFLALSYAWAQDSQQRHVSVNGESTEVTGNLNSGLEAIEASPIIRDVYKVWADAICIDQGNVQERNREVARMRDVYRASANIVIWLGEASDESDLAFDFICGVAHAWGRGLREAQTYLRSIVLRKGVELFRALTRLISRSYWGRTWIIQEVACGNADTLVLCGRKSTVWSDFLLTYSSFRPYRHTQPSDLSRIFQDVLQEADARVRDSYREHVRYWEWEKCDQLQIYGMFACAYAETSDGLKILLESGQEEDLQLENAGMPSWVPDLRYEQRHYRGNDEPEYNAHSGTQSHLEWSEDSKVLYAEGIIFDTIDGVSGRLSNSFDQVPDDLVPSTCHTSVYGDSTASRENVWRALFGNRDLAGNTPDERFKSILRSAIFDPEFHPLKIAKNDTMAGHAFDLHHFLSRNSAFTFAGRPLKEYFSSKVSLPEATDPYWGHTDPGSAARPYVAAVQRCREFLYARRLATTVGGYMAVLPFKARAGDRVAVFLGCSCPILLRSTARGYKVVSACYVQGLMDGDAISMLHSGRVTSEMIKLI</sequence>
<keyword evidence="1" id="KW-0175">Coiled coil</keyword>
<dbReference type="Pfam" id="PF26639">
    <property type="entry name" value="Het-6_barrel"/>
    <property type="match status" value="1"/>
</dbReference>
<evidence type="ECO:0000259" key="2">
    <source>
        <dbReference type="Pfam" id="PF06985"/>
    </source>
</evidence>
<name>A0A3M7A5U0_HORWE</name>
<feature type="coiled-coil region" evidence="1">
    <location>
        <begin position="13"/>
        <end position="40"/>
    </location>
</feature>
<dbReference type="Proteomes" id="UP000276864">
    <property type="component" value="Unassembled WGS sequence"/>
</dbReference>
<dbReference type="EMBL" id="QWIL01000164">
    <property type="protein sequence ID" value="RMY22818.1"/>
    <property type="molecule type" value="Genomic_DNA"/>
</dbReference>
<evidence type="ECO:0000313" key="3">
    <source>
        <dbReference type="EMBL" id="RMY22818.1"/>
    </source>
</evidence>
<dbReference type="PANTHER" id="PTHR24148">
    <property type="entry name" value="ANKYRIN REPEAT DOMAIN-CONTAINING PROTEIN 39 HOMOLOG-RELATED"/>
    <property type="match status" value="1"/>
</dbReference>
<dbReference type="PANTHER" id="PTHR24148:SF73">
    <property type="entry name" value="HET DOMAIN PROTEIN (AFU_ORTHOLOGUE AFUA_8G01020)"/>
    <property type="match status" value="1"/>
</dbReference>
<evidence type="ECO:0000313" key="5">
    <source>
        <dbReference type="Proteomes" id="UP000271337"/>
    </source>
</evidence>
<dbReference type="Pfam" id="PF06985">
    <property type="entry name" value="HET"/>
    <property type="match status" value="1"/>
</dbReference>
<gene>
    <name evidence="4" type="ORF">D0866_03968</name>
    <name evidence="3" type="ORF">D0867_02464</name>
</gene>
<feature type="domain" description="Heterokaryon incompatibility" evidence="2">
    <location>
        <begin position="71"/>
        <end position="219"/>
    </location>
</feature>
<evidence type="ECO:0000313" key="6">
    <source>
        <dbReference type="Proteomes" id="UP000276864"/>
    </source>
</evidence>
<evidence type="ECO:0000313" key="4">
    <source>
        <dbReference type="EMBL" id="RMY36393.1"/>
    </source>
</evidence>
<dbReference type="AlphaFoldDB" id="A0A3M7A5U0"/>
<evidence type="ECO:0000256" key="1">
    <source>
        <dbReference type="SAM" id="Coils"/>
    </source>
</evidence>
<protein>
    <recommendedName>
        <fullName evidence="2">Heterokaryon incompatibility domain-containing protein</fullName>
    </recommendedName>
</protein>
<dbReference type="EMBL" id="QWIM01000306">
    <property type="protein sequence ID" value="RMY36393.1"/>
    <property type="molecule type" value="Genomic_DNA"/>
</dbReference>